<feature type="domain" description="GIY-YIG" evidence="9">
    <location>
        <begin position="38"/>
        <end position="116"/>
    </location>
</feature>
<dbReference type="SMART" id="SM00278">
    <property type="entry name" value="HhH1"/>
    <property type="match status" value="2"/>
</dbReference>
<dbReference type="InterPro" id="IPR050066">
    <property type="entry name" value="UvrABC_protein_C"/>
</dbReference>
<dbReference type="InterPro" id="IPR001162">
    <property type="entry name" value="UvrC_RNase_H_dom"/>
</dbReference>
<dbReference type="NCBIfam" id="TIGR00194">
    <property type="entry name" value="uvrC"/>
    <property type="match status" value="1"/>
</dbReference>
<comment type="similarity">
    <text evidence="7">Belongs to the UvrC family.</text>
</comment>
<keyword evidence="6 7" id="KW-0742">SOS response</keyword>
<comment type="function">
    <text evidence="7">The UvrABC repair system catalyzes the recognition and processing of DNA lesions. UvrC both incises the 5' and 3' sides of the lesion. The N-terminal half is responsible for the 3' incision and the C-terminal half is responsible for the 5' incision.</text>
</comment>
<proteinExistence type="inferred from homology"/>
<keyword evidence="2 7" id="KW-0227">DNA damage</keyword>
<dbReference type="GO" id="GO:0009381">
    <property type="term" value="F:excinuclease ABC activity"/>
    <property type="evidence" value="ECO:0007669"/>
    <property type="project" value="UniProtKB-UniRule"/>
</dbReference>
<accession>A0A7W6S3C2</accession>
<dbReference type="GO" id="GO:0006289">
    <property type="term" value="P:nucleotide-excision repair"/>
    <property type="evidence" value="ECO:0007669"/>
    <property type="project" value="UniProtKB-UniRule"/>
</dbReference>
<dbReference type="EMBL" id="JACIGI010000036">
    <property type="protein sequence ID" value="MBB4287424.1"/>
    <property type="molecule type" value="Genomic_DNA"/>
</dbReference>
<dbReference type="Pfam" id="PF08459">
    <property type="entry name" value="UvrC_RNaseH_dom"/>
    <property type="match status" value="1"/>
</dbReference>
<dbReference type="PANTHER" id="PTHR30562:SF1">
    <property type="entry name" value="UVRABC SYSTEM PROTEIN C"/>
    <property type="match status" value="1"/>
</dbReference>
<dbReference type="SUPFAM" id="SSF82771">
    <property type="entry name" value="GIY-YIG endonuclease"/>
    <property type="match status" value="1"/>
</dbReference>
<dbReference type="FunFam" id="3.40.1440.10:FF:000001">
    <property type="entry name" value="UvrABC system protein C"/>
    <property type="match status" value="1"/>
</dbReference>
<dbReference type="SUPFAM" id="SSF47781">
    <property type="entry name" value="RuvA domain 2-like"/>
    <property type="match status" value="1"/>
</dbReference>
<dbReference type="InterPro" id="IPR047296">
    <property type="entry name" value="GIY-YIG_UvrC_Cho"/>
</dbReference>
<evidence type="ECO:0000256" key="6">
    <source>
        <dbReference type="ARBA" id="ARBA00023236"/>
    </source>
</evidence>
<dbReference type="SUPFAM" id="SSF46600">
    <property type="entry name" value="C-terminal UvrC-binding domain of UvrB"/>
    <property type="match status" value="1"/>
</dbReference>
<dbReference type="Pfam" id="PF01541">
    <property type="entry name" value="GIY-YIG"/>
    <property type="match status" value="1"/>
</dbReference>
<organism evidence="11 12">
    <name type="scientific">Roseospira goensis</name>
    <dbReference type="NCBI Taxonomy" id="391922"/>
    <lineage>
        <taxon>Bacteria</taxon>
        <taxon>Pseudomonadati</taxon>
        <taxon>Pseudomonadota</taxon>
        <taxon>Alphaproteobacteria</taxon>
        <taxon>Rhodospirillales</taxon>
        <taxon>Rhodospirillaceae</taxon>
        <taxon>Roseospira</taxon>
    </lineage>
</organism>
<evidence type="ECO:0000313" key="11">
    <source>
        <dbReference type="EMBL" id="MBB4287424.1"/>
    </source>
</evidence>
<dbReference type="PANTHER" id="PTHR30562">
    <property type="entry name" value="UVRC/OXIDOREDUCTASE"/>
    <property type="match status" value="1"/>
</dbReference>
<dbReference type="InterPro" id="IPR003583">
    <property type="entry name" value="Hlx-hairpin-Hlx_DNA-bd_motif"/>
</dbReference>
<dbReference type="CDD" id="cd10434">
    <property type="entry name" value="GIY-YIG_UvrC_Cho"/>
    <property type="match status" value="1"/>
</dbReference>
<dbReference type="Pfam" id="PF02151">
    <property type="entry name" value="UVR"/>
    <property type="match status" value="1"/>
</dbReference>
<keyword evidence="12" id="KW-1185">Reference proteome</keyword>
<dbReference type="GO" id="GO:0005737">
    <property type="term" value="C:cytoplasm"/>
    <property type="evidence" value="ECO:0007669"/>
    <property type="project" value="UniProtKB-SubCell"/>
</dbReference>
<dbReference type="PROSITE" id="PS50165">
    <property type="entry name" value="UVRC"/>
    <property type="match status" value="1"/>
</dbReference>
<dbReference type="HAMAP" id="MF_00203">
    <property type="entry name" value="UvrC"/>
    <property type="match status" value="1"/>
</dbReference>
<keyword evidence="5 7" id="KW-0234">DNA repair</keyword>
<dbReference type="Gene3D" id="1.10.150.20">
    <property type="entry name" value="5' to 3' exonuclease, C-terminal subdomain"/>
    <property type="match status" value="1"/>
</dbReference>
<evidence type="ECO:0000256" key="1">
    <source>
        <dbReference type="ARBA" id="ARBA00022490"/>
    </source>
</evidence>
<comment type="subcellular location">
    <subcellularLocation>
        <location evidence="7">Cytoplasm</location>
    </subcellularLocation>
</comment>
<dbReference type="NCBIfam" id="NF001824">
    <property type="entry name" value="PRK00558.1-5"/>
    <property type="match status" value="1"/>
</dbReference>
<dbReference type="Pfam" id="PF22920">
    <property type="entry name" value="UvrC_RNaseH"/>
    <property type="match status" value="1"/>
</dbReference>
<dbReference type="GO" id="GO:0009380">
    <property type="term" value="C:excinuclease repair complex"/>
    <property type="evidence" value="ECO:0007669"/>
    <property type="project" value="InterPro"/>
</dbReference>
<dbReference type="InterPro" id="IPR000305">
    <property type="entry name" value="GIY-YIG_endonuc"/>
</dbReference>
<dbReference type="GO" id="GO:0009432">
    <property type="term" value="P:SOS response"/>
    <property type="evidence" value="ECO:0007669"/>
    <property type="project" value="UniProtKB-UniRule"/>
</dbReference>
<dbReference type="Proteomes" id="UP000555728">
    <property type="component" value="Unassembled WGS sequence"/>
</dbReference>
<dbReference type="PROSITE" id="PS50164">
    <property type="entry name" value="GIY_YIG"/>
    <property type="match status" value="1"/>
</dbReference>
<evidence type="ECO:0000256" key="2">
    <source>
        <dbReference type="ARBA" id="ARBA00022763"/>
    </source>
</evidence>
<comment type="subunit">
    <text evidence="7">Interacts with UvrB in an incision complex.</text>
</comment>
<evidence type="ECO:0000259" key="10">
    <source>
        <dbReference type="PROSITE" id="PS50165"/>
    </source>
</evidence>
<sequence length="637" mass="70215">MMDPLPPSPGQGTEDMADVAGDRAGVAVIAATLRTLPDTPGVYRMLDRSGDALYVGKARSLKKRVVAYTRPERLPVRLQRMIAATARMEIVTTHTEAEALLLESNLIKKLKPRYNILLRDDKSFPYILIGTDHDYPRVLKHRGPRTRPGQYHGPYASAGAVNRTLVALQKAFLLRSCPDTVFANRTRPCLLYQIKRCCAPCVGRVSEPEYAALVEQARAFLEGRSQDMQRDLAHRMEDASARLAFEEAAIYRDRIRALTSVQSHQDITLPGLGEADVVAVHQAGGQTCIQVFFFRAGNNHGNRAYFPAHAREDAAGTVLEAFLGQFYARQMPPRVILLSEAIPHPELVSEALSIRAEHKVSLHVPQRGQRRKVVDHALTNAREALARRLAETSAHRTLLEGLAELLGLEAAPERIEVYDNSHISGTNPIGAMIVCGPEGFQKTSYRTFNIRHADVTADDYAMMREVMERRFARAMKEDPDRTRGQWPDLVLIDGGQGQLRAACGVLEDLGIEDVPLVGVAKGPDRDAGRERFFLPDRPSFLLPPNHPVLYFVQRLRDEAHRFAVAGHQARRKKAAAVNPLDAIPGIGAARKKALMHHFGSAKAVAAAGLADLEAVEGISAGLARKIYETFHGAGEKG</sequence>
<keyword evidence="3 7" id="KW-0228">DNA excision</keyword>
<dbReference type="PROSITE" id="PS50151">
    <property type="entry name" value="UVR"/>
    <property type="match status" value="1"/>
</dbReference>
<feature type="domain" description="UvrC family homology region profile" evidence="10">
    <location>
        <begin position="277"/>
        <end position="506"/>
    </location>
</feature>
<evidence type="ECO:0000259" key="8">
    <source>
        <dbReference type="PROSITE" id="PS50151"/>
    </source>
</evidence>
<comment type="caution">
    <text evidence="11">The sequence shown here is derived from an EMBL/GenBank/DDBJ whole genome shotgun (WGS) entry which is preliminary data.</text>
</comment>
<gene>
    <name evidence="7" type="primary">uvrC</name>
    <name evidence="11" type="ORF">GGD88_003172</name>
</gene>
<evidence type="ECO:0000313" key="12">
    <source>
        <dbReference type="Proteomes" id="UP000555728"/>
    </source>
</evidence>
<dbReference type="InterPro" id="IPR035901">
    <property type="entry name" value="GIY-YIG_endonuc_sf"/>
</dbReference>
<dbReference type="GO" id="GO:0003677">
    <property type="term" value="F:DNA binding"/>
    <property type="evidence" value="ECO:0007669"/>
    <property type="project" value="UniProtKB-UniRule"/>
</dbReference>
<evidence type="ECO:0000256" key="4">
    <source>
        <dbReference type="ARBA" id="ARBA00022881"/>
    </source>
</evidence>
<dbReference type="Gene3D" id="3.40.1440.10">
    <property type="entry name" value="GIY-YIG endonuclease"/>
    <property type="match status" value="1"/>
</dbReference>
<dbReference type="FunFam" id="3.30.420.340:FF:000001">
    <property type="entry name" value="UvrABC system protein C"/>
    <property type="match status" value="1"/>
</dbReference>
<dbReference type="AlphaFoldDB" id="A0A7W6S3C2"/>
<evidence type="ECO:0000256" key="3">
    <source>
        <dbReference type="ARBA" id="ARBA00022769"/>
    </source>
</evidence>
<reference evidence="11 12" key="1">
    <citation type="submission" date="2020-08" db="EMBL/GenBank/DDBJ databases">
        <title>Genome sequencing of Purple Non-Sulfur Bacteria from various extreme environments.</title>
        <authorList>
            <person name="Mayer M."/>
        </authorList>
    </citation>
    <scope>NUCLEOTIDE SEQUENCE [LARGE SCALE GENOMIC DNA]</scope>
    <source>
        <strain evidence="11 12">JA135</strain>
    </source>
</reference>
<dbReference type="InterPro" id="IPR004791">
    <property type="entry name" value="UvrC"/>
</dbReference>
<name>A0A7W6S3C2_9PROT</name>
<dbReference type="InterPro" id="IPR010994">
    <property type="entry name" value="RuvA_2-like"/>
</dbReference>
<feature type="domain" description="UVR" evidence="8">
    <location>
        <begin position="226"/>
        <end position="261"/>
    </location>
</feature>
<keyword evidence="1 7" id="KW-0963">Cytoplasm</keyword>
<evidence type="ECO:0000256" key="5">
    <source>
        <dbReference type="ARBA" id="ARBA00023204"/>
    </source>
</evidence>
<dbReference type="Gene3D" id="3.30.420.340">
    <property type="entry name" value="UvrC, RNAse H endonuclease domain"/>
    <property type="match status" value="1"/>
</dbReference>
<dbReference type="Gene3D" id="4.10.860.10">
    <property type="entry name" value="UVR domain"/>
    <property type="match status" value="1"/>
</dbReference>
<evidence type="ECO:0000256" key="7">
    <source>
        <dbReference type="HAMAP-Rule" id="MF_00203"/>
    </source>
</evidence>
<dbReference type="Pfam" id="PF14520">
    <property type="entry name" value="HHH_5"/>
    <property type="match status" value="1"/>
</dbReference>
<dbReference type="InterPro" id="IPR038476">
    <property type="entry name" value="UvrC_RNase_H_dom_sf"/>
</dbReference>
<dbReference type="SMART" id="SM00465">
    <property type="entry name" value="GIYc"/>
    <property type="match status" value="1"/>
</dbReference>
<evidence type="ECO:0000259" key="9">
    <source>
        <dbReference type="PROSITE" id="PS50164"/>
    </source>
</evidence>
<keyword evidence="4 7" id="KW-0267">Excision nuclease</keyword>
<dbReference type="InterPro" id="IPR036876">
    <property type="entry name" value="UVR_dom_sf"/>
</dbReference>
<protein>
    <recommendedName>
        <fullName evidence="7">UvrABC system protein C</fullName>
        <shortName evidence="7">Protein UvrC</shortName>
    </recommendedName>
    <alternativeName>
        <fullName evidence="7">Excinuclease ABC subunit C</fullName>
    </alternativeName>
</protein>
<dbReference type="InterPro" id="IPR001943">
    <property type="entry name" value="UVR_dom"/>
</dbReference>